<feature type="domain" description="G-protein coupled receptors family 1 profile" evidence="6">
    <location>
        <begin position="23"/>
        <end position="261"/>
    </location>
</feature>
<evidence type="ECO:0000256" key="3">
    <source>
        <dbReference type="ARBA" id="ARBA00022989"/>
    </source>
</evidence>
<dbReference type="PROSITE" id="PS50262">
    <property type="entry name" value="G_PROTEIN_RECEP_F1_2"/>
    <property type="match status" value="1"/>
</dbReference>
<dbReference type="InterPro" id="IPR019424">
    <property type="entry name" value="7TM_GPCR_Srsx"/>
</dbReference>
<keyword evidence="8" id="KW-1185">Reference proteome</keyword>
<evidence type="ECO:0000259" key="6">
    <source>
        <dbReference type="PROSITE" id="PS50262"/>
    </source>
</evidence>
<comment type="subcellular location">
    <subcellularLocation>
        <location evidence="1">Membrane</location>
    </subcellularLocation>
</comment>
<protein>
    <recommendedName>
        <fullName evidence="6">G-protein coupled receptors family 1 profile domain-containing protein</fullName>
    </recommendedName>
</protein>
<feature type="transmembrane region" description="Helical" evidence="5">
    <location>
        <begin position="45"/>
        <end position="64"/>
    </location>
</feature>
<sequence>MAVDDLPLVIGMRIALLVPAVLLNSFAVLFICLRKSLRKERLNKLLVLLSVSGIILGLFGLARVSTQLVMMKNYKKSVCLATGAVLVYGDHVAQMATFMIAAHRYKVLKSITSNIKVLSNRLYITAIVLVLVVCLVPSGLLFYAFEEEDMDTCLVASNWTTGFGHYMSLSTLFFNLAIIALSVATLALKKTLPDLPSLRHNCRLTAVVVQVQVVYIACWVLPKWAMLAAFYFVQDEDADNIMQIVASMGELLAANLHVAVYVVGHSEFRKELKMWLSGKSQIVWATRVQPAAGNLQFRSSIMKTKL</sequence>
<reference evidence="7" key="1">
    <citation type="submission" date="2023-06" db="EMBL/GenBank/DDBJ databases">
        <title>Genomic analysis of the entomopathogenic nematode Steinernema hermaphroditum.</title>
        <authorList>
            <person name="Schwarz E.M."/>
            <person name="Heppert J.K."/>
            <person name="Baniya A."/>
            <person name="Schwartz H.T."/>
            <person name="Tan C.-H."/>
            <person name="Antoshechkin I."/>
            <person name="Sternberg P.W."/>
            <person name="Goodrich-Blair H."/>
            <person name="Dillman A.R."/>
        </authorList>
    </citation>
    <scope>NUCLEOTIDE SEQUENCE</scope>
    <source>
        <strain evidence="7">PS9179</strain>
        <tissue evidence="7">Whole animal</tissue>
    </source>
</reference>
<dbReference type="AlphaFoldDB" id="A0AA39HL38"/>
<keyword evidence="2 5" id="KW-0812">Transmembrane</keyword>
<dbReference type="SUPFAM" id="SSF81321">
    <property type="entry name" value="Family A G protein-coupled receptor-like"/>
    <property type="match status" value="1"/>
</dbReference>
<feature type="transmembrane region" description="Helical" evidence="5">
    <location>
        <begin position="165"/>
        <end position="188"/>
    </location>
</feature>
<evidence type="ECO:0000256" key="2">
    <source>
        <dbReference type="ARBA" id="ARBA00022692"/>
    </source>
</evidence>
<keyword evidence="3 5" id="KW-1133">Transmembrane helix</keyword>
<dbReference type="GO" id="GO:0016020">
    <property type="term" value="C:membrane"/>
    <property type="evidence" value="ECO:0007669"/>
    <property type="project" value="UniProtKB-SubCell"/>
</dbReference>
<evidence type="ECO:0000256" key="4">
    <source>
        <dbReference type="ARBA" id="ARBA00023136"/>
    </source>
</evidence>
<dbReference type="Proteomes" id="UP001175271">
    <property type="component" value="Unassembled WGS sequence"/>
</dbReference>
<gene>
    <name evidence="7" type="ORF">QR680_019039</name>
</gene>
<keyword evidence="4 5" id="KW-0472">Membrane</keyword>
<dbReference type="Pfam" id="PF10320">
    <property type="entry name" value="7TM_GPCR_Srsx"/>
    <property type="match status" value="1"/>
</dbReference>
<dbReference type="InterPro" id="IPR017452">
    <property type="entry name" value="GPCR_Rhodpsn_7TM"/>
</dbReference>
<feature type="transmembrane region" description="Helical" evidence="5">
    <location>
        <begin position="209"/>
        <end position="232"/>
    </location>
</feature>
<feature type="transmembrane region" description="Helical" evidence="5">
    <location>
        <begin position="122"/>
        <end position="145"/>
    </location>
</feature>
<dbReference type="EMBL" id="JAUCMV010000004">
    <property type="protein sequence ID" value="KAK0407156.1"/>
    <property type="molecule type" value="Genomic_DNA"/>
</dbReference>
<proteinExistence type="predicted"/>
<dbReference type="Gene3D" id="1.20.1070.10">
    <property type="entry name" value="Rhodopsin 7-helix transmembrane proteins"/>
    <property type="match status" value="1"/>
</dbReference>
<feature type="transmembrane region" description="Helical" evidence="5">
    <location>
        <begin position="244"/>
        <end position="264"/>
    </location>
</feature>
<comment type="caution">
    <text evidence="7">The sequence shown here is derived from an EMBL/GenBank/DDBJ whole genome shotgun (WGS) entry which is preliminary data.</text>
</comment>
<name>A0AA39HL38_9BILA</name>
<evidence type="ECO:0000313" key="8">
    <source>
        <dbReference type="Proteomes" id="UP001175271"/>
    </source>
</evidence>
<feature type="transmembrane region" description="Helical" evidence="5">
    <location>
        <begin position="84"/>
        <end position="102"/>
    </location>
</feature>
<evidence type="ECO:0000256" key="1">
    <source>
        <dbReference type="ARBA" id="ARBA00004370"/>
    </source>
</evidence>
<organism evidence="7 8">
    <name type="scientific">Steinernema hermaphroditum</name>
    <dbReference type="NCBI Taxonomy" id="289476"/>
    <lineage>
        <taxon>Eukaryota</taxon>
        <taxon>Metazoa</taxon>
        <taxon>Ecdysozoa</taxon>
        <taxon>Nematoda</taxon>
        <taxon>Chromadorea</taxon>
        <taxon>Rhabditida</taxon>
        <taxon>Tylenchina</taxon>
        <taxon>Panagrolaimomorpha</taxon>
        <taxon>Strongyloidoidea</taxon>
        <taxon>Steinernematidae</taxon>
        <taxon>Steinernema</taxon>
    </lineage>
</organism>
<evidence type="ECO:0000313" key="7">
    <source>
        <dbReference type="EMBL" id="KAK0407156.1"/>
    </source>
</evidence>
<accession>A0AA39HL38</accession>
<evidence type="ECO:0000256" key="5">
    <source>
        <dbReference type="SAM" id="Phobius"/>
    </source>
</evidence>
<feature type="transmembrane region" description="Helical" evidence="5">
    <location>
        <begin position="12"/>
        <end position="33"/>
    </location>
</feature>